<keyword evidence="12" id="KW-1185">Reference proteome</keyword>
<evidence type="ECO:0000256" key="3">
    <source>
        <dbReference type="ARBA" id="ARBA00022833"/>
    </source>
</evidence>
<dbReference type="CDD" id="cd00067">
    <property type="entry name" value="GAL4"/>
    <property type="match status" value="1"/>
</dbReference>
<gene>
    <name evidence="11" type="primary">PPR1</name>
    <name evidence="11" type="ORF">EHS25_010116</name>
</gene>
<evidence type="ECO:0000256" key="6">
    <source>
        <dbReference type="ARBA" id="ARBA00023163"/>
    </source>
</evidence>
<dbReference type="PANTHER" id="PTHR47782">
    <property type="entry name" value="ZN(II)2CYS6 TRANSCRIPTION FACTOR (EUROFUNG)-RELATED"/>
    <property type="match status" value="1"/>
</dbReference>
<evidence type="ECO:0000256" key="8">
    <source>
        <dbReference type="SAM" id="MobiDB-lite"/>
    </source>
</evidence>
<dbReference type="Proteomes" id="UP000279259">
    <property type="component" value="Unassembled WGS sequence"/>
</dbReference>
<dbReference type="GO" id="GO:0045944">
    <property type="term" value="P:positive regulation of transcription by RNA polymerase II"/>
    <property type="evidence" value="ECO:0007669"/>
    <property type="project" value="TreeGrafter"/>
</dbReference>
<dbReference type="GO" id="GO:0043565">
    <property type="term" value="F:sequence-specific DNA binding"/>
    <property type="evidence" value="ECO:0007669"/>
    <property type="project" value="TreeGrafter"/>
</dbReference>
<evidence type="ECO:0000256" key="2">
    <source>
        <dbReference type="ARBA" id="ARBA00022723"/>
    </source>
</evidence>
<name>A0A427YIP2_9TREE</name>
<keyword evidence="6" id="KW-0804">Transcription</keyword>
<evidence type="ECO:0000313" key="12">
    <source>
        <dbReference type="Proteomes" id="UP000279259"/>
    </source>
</evidence>
<dbReference type="InterPro" id="IPR007219">
    <property type="entry name" value="XnlR_reg_dom"/>
</dbReference>
<evidence type="ECO:0000256" key="5">
    <source>
        <dbReference type="ARBA" id="ARBA00023125"/>
    </source>
</evidence>
<organism evidence="11 12">
    <name type="scientific">Saitozyma podzolica</name>
    <dbReference type="NCBI Taxonomy" id="1890683"/>
    <lineage>
        <taxon>Eukaryota</taxon>
        <taxon>Fungi</taxon>
        <taxon>Dikarya</taxon>
        <taxon>Basidiomycota</taxon>
        <taxon>Agaricomycotina</taxon>
        <taxon>Tremellomycetes</taxon>
        <taxon>Tremellales</taxon>
        <taxon>Trimorphomycetaceae</taxon>
        <taxon>Saitozyma</taxon>
    </lineage>
</organism>
<dbReference type="PANTHER" id="PTHR47782:SF1">
    <property type="entry name" value="PYRIMIDINE PATHWAY REGULATORY PROTEIN 1"/>
    <property type="match status" value="1"/>
</dbReference>
<feature type="compositionally biased region" description="Basic and acidic residues" evidence="8">
    <location>
        <begin position="1"/>
        <end position="11"/>
    </location>
</feature>
<keyword evidence="2" id="KW-0479">Metal-binding</keyword>
<reference evidence="11 12" key="1">
    <citation type="submission" date="2018-11" db="EMBL/GenBank/DDBJ databases">
        <title>Genome sequence of Saitozyma podzolica DSM 27192.</title>
        <authorList>
            <person name="Aliyu H."/>
            <person name="Gorte O."/>
            <person name="Ochsenreither K."/>
        </authorList>
    </citation>
    <scope>NUCLEOTIDE SEQUENCE [LARGE SCALE GENOMIC DNA]</scope>
    <source>
        <strain evidence="11 12">DSM 27192</strain>
    </source>
</reference>
<dbReference type="CDD" id="cd12148">
    <property type="entry name" value="fungal_TF_MHR"/>
    <property type="match status" value="1"/>
</dbReference>
<dbReference type="EMBL" id="RSCD01000009">
    <property type="protein sequence ID" value="RSH90940.1"/>
    <property type="molecule type" value="Genomic_DNA"/>
</dbReference>
<keyword evidence="9" id="KW-0472">Membrane</keyword>
<dbReference type="GO" id="GO:0006351">
    <property type="term" value="P:DNA-templated transcription"/>
    <property type="evidence" value="ECO:0007669"/>
    <property type="project" value="InterPro"/>
</dbReference>
<dbReference type="InterPro" id="IPR052202">
    <property type="entry name" value="Yeast_MetPath_Reg"/>
</dbReference>
<feature type="compositionally biased region" description="Polar residues" evidence="8">
    <location>
        <begin position="282"/>
        <end position="296"/>
    </location>
</feature>
<keyword evidence="9" id="KW-1133">Transmembrane helix</keyword>
<keyword evidence="7" id="KW-0539">Nucleus</keyword>
<dbReference type="GO" id="GO:0000981">
    <property type="term" value="F:DNA-binding transcription factor activity, RNA polymerase II-specific"/>
    <property type="evidence" value="ECO:0007669"/>
    <property type="project" value="InterPro"/>
</dbReference>
<dbReference type="STRING" id="1890683.A0A427YIP2"/>
<dbReference type="Gene3D" id="4.10.240.10">
    <property type="entry name" value="Zn(2)-C6 fungal-type DNA-binding domain"/>
    <property type="match status" value="1"/>
</dbReference>
<dbReference type="GO" id="GO:0005634">
    <property type="term" value="C:nucleus"/>
    <property type="evidence" value="ECO:0007669"/>
    <property type="project" value="UniProtKB-SubCell"/>
</dbReference>
<feature type="transmembrane region" description="Helical" evidence="9">
    <location>
        <begin position="630"/>
        <end position="650"/>
    </location>
</feature>
<keyword evidence="9" id="KW-0812">Transmembrane</keyword>
<sequence>MKVQTERRTSDASHYSPYPPSSTFAPPAPPRPNPPSRTSTSETPTPTPGPDDPTQSRKQKCDGKLPACSACERAKVECIGFDAISKTNVSRNYLHSLEQEVASLRAQVTALTDRNNDHIGNHKRSIAANASVAIANYRPDSLAIDPTLTSNSSEHDMPLRSPWDSPSFNHNHNNHNNNHARRLSDFPFPPPGPAPGSAGTDGSRSPFMAGRSAPRKPQQLDDEPPGPSSSAATNSERGSVVGNDSPAALDTGDGLATSPDVIPTPKSTGNSASKDHRPPTASPLNTSASLTSGNSGKSKRRTFTIPPLPPQAAVERLVAAYVDFVGVTAPIIHIPTLGKQLIKIREGTDVDESDVFVVMMVLALSTMASSRFVDPPDELRACSEAFYAEAMKHLDAVFEEQSYVGLQAILLLVWYSLLNPEKGSIWFLVGLASRTCVDLGFHNEHNAQVEQLDVLELDMRRRLFWVTYKMDRLLSQALGRPPSIPDGFINVPLPSPLHDVDIHADQYGPLTGEPCSYKAVFVHTIKCRQLQSEILNNTYGIHGGGDLPSPAWFEDCFERLKQWLATTPEPRGTMSAEGYAISFHNSALLLCRPSPGNPRPDRKALATVLASSSYIIRIYRRMQLNNRISWLWMTSHFTFMAGLSFLYAFFNLYSTGGGPGVPTLEEAMMDIESCMAVLEYLSPRVPSAIACHETMRSVSQAILEQLGKTEPPPSATSPRSILRGAPISSSRDDPLPNEAFPAPLPPITLPYELSLLDNLFLNPMAPHNKASDYTNGCKNRNKAIANEVRSNFVQNTSSASYGAPPQGFPPGVFQTSFPDGLAGGMAGIGAGLGPYGMAAQVSTPIATASLVGSMLNQDTQTQATNGDAQTTMESGFDIFNFLMDEEGLGGTTNWDALEVPADMSLWS</sequence>
<proteinExistence type="predicted"/>
<dbReference type="InterPro" id="IPR036864">
    <property type="entry name" value="Zn2-C6_fun-type_DNA-bd_sf"/>
</dbReference>
<accession>A0A427YIP2</accession>
<dbReference type="Pfam" id="PF00172">
    <property type="entry name" value="Zn_clus"/>
    <property type="match status" value="1"/>
</dbReference>
<comment type="subcellular location">
    <subcellularLocation>
        <location evidence="1">Nucleus</location>
    </subcellularLocation>
</comment>
<dbReference type="SUPFAM" id="SSF57701">
    <property type="entry name" value="Zn2/Cys6 DNA-binding domain"/>
    <property type="match status" value="1"/>
</dbReference>
<feature type="region of interest" description="Disordered" evidence="8">
    <location>
        <begin position="145"/>
        <end position="307"/>
    </location>
</feature>
<feature type="compositionally biased region" description="Polar residues" evidence="8">
    <location>
        <begin position="228"/>
        <end position="237"/>
    </location>
</feature>
<evidence type="ECO:0000259" key="10">
    <source>
        <dbReference type="SMART" id="SM00906"/>
    </source>
</evidence>
<dbReference type="SMART" id="SM00906">
    <property type="entry name" value="Fungal_trans"/>
    <property type="match status" value="1"/>
</dbReference>
<evidence type="ECO:0000256" key="1">
    <source>
        <dbReference type="ARBA" id="ARBA00004123"/>
    </source>
</evidence>
<protein>
    <submittedName>
        <fullName evidence="11">Fungal specific transcription factor</fullName>
    </submittedName>
</protein>
<dbReference type="OrthoDB" id="3364175at2759"/>
<keyword evidence="4" id="KW-0805">Transcription regulation</keyword>
<dbReference type="AlphaFoldDB" id="A0A427YIP2"/>
<feature type="compositionally biased region" description="Pro residues" evidence="8">
    <location>
        <begin position="26"/>
        <end position="35"/>
    </location>
</feature>
<evidence type="ECO:0000313" key="11">
    <source>
        <dbReference type="EMBL" id="RSH90940.1"/>
    </source>
</evidence>
<feature type="domain" description="Xylanolytic transcriptional activator regulatory" evidence="10">
    <location>
        <begin position="425"/>
        <end position="500"/>
    </location>
</feature>
<dbReference type="Pfam" id="PF04082">
    <property type="entry name" value="Fungal_trans"/>
    <property type="match status" value="1"/>
</dbReference>
<evidence type="ECO:0000256" key="9">
    <source>
        <dbReference type="SAM" id="Phobius"/>
    </source>
</evidence>
<comment type="caution">
    <text evidence="11">The sequence shown here is derived from an EMBL/GenBank/DDBJ whole genome shotgun (WGS) entry which is preliminary data.</text>
</comment>
<evidence type="ECO:0000256" key="4">
    <source>
        <dbReference type="ARBA" id="ARBA00023015"/>
    </source>
</evidence>
<dbReference type="InterPro" id="IPR001138">
    <property type="entry name" value="Zn2Cys6_DnaBD"/>
</dbReference>
<keyword evidence="3" id="KW-0862">Zinc</keyword>
<dbReference type="GO" id="GO:0008270">
    <property type="term" value="F:zinc ion binding"/>
    <property type="evidence" value="ECO:0007669"/>
    <property type="project" value="InterPro"/>
</dbReference>
<feature type="region of interest" description="Disordered" evidence="8">
    <location>
        <begin position="1"/>
        <end position="62"/>
    </location>
</feature>
<keyword evidence="5" id="KW-0238">DNA-binding</keyword>
<evidence type="ECO:0000256" key="7">
    <source>
        <dbReference type="ARBA" id="ARBA00023242"/>
    </source>
</evidence>
<feature type="region of interest" description="Disordered" evidence="8">
    <location>
        <begin position="707"/>
        <end position="739"/>
    </location>
</feature>